<dbReference type="InterPro" id="IPR001969">
    <property type="entry name" value="Aspartic_peptidase_AS"/>
</dbReference>
<keyword evidence="2" id="KW-1185">Reference proteome</keyword>
<name>A0A9Q0QWY3_9MAGN</name>
<dbReference type="Proteomes" id="UP001141806">
    <property type="component" value="Unassembled WGS sequence"/>
</dbReference>
<evidence type="ECO:0000313" key="2">
    <source>
        <dbReference type="Proteomes" id="UP001141806"/>
    </source>
</evidence>
<dbReference type="Pfam" id="PF13650">
    <property type="entry name" value="Asp_protease_2"/>
    <property type="match status" value="1"/>
</dbReference>
<organism evidence="1 2">
    <name type="scientific">Protea cynaroides</name>
    <dbReference type="NCBI Taxonomy" id="273540"/>
    <lineage>
        <taxon>Eukaryota</taxon>
        <taxon>Viridiplantae</taxon>
        <taxon>Streptophyta</taxon>
        <taxon>Embryophyta</taxon>
        <taxon>Tracheophyta</taxon>
        <taxon>Spermatophyta</taxon>
        <taxon>Magnoliopsida</taxon>
        <taxon>Proteales</taxon>
        <taxon>Proteaceae</taxon>
        <taxon>Protea</taxon>
    </lineage>
</organism>
<dbReference type="PROSITE" id="PS00141">
    <property type="entry name" value="ASP_PROTEASE"/>
    <property type="match status" value="1"/>
</dbReference>
<reference evidence="1" key="1">
    <citation type="journal article" date="2023" name="Plant J.">
        <title>The genome of the king protea, Protea cynaroides.</title>
        <authorList>
            <person name="Chang J."/>
            <person name="Duong T.A."/>
            <person name="Schoeman C."/>
            <person name="Ma X."/>
            <person name="Roodt D."/>
            <person name="Barker N."/>
            <person name="Li Z."/>
            <person name="Van de Peer Y."/>
            <person name="Mizrachi E."/>
        </authorList>
    </citation>
    <scope>NUCLEOTIDE SEQUENCE</scope>
    <source>
        <tissue evidence="1">Young leaves</tissue>
    </source>
</reference>
<accession>A0A9Q0QWY3</accession>
<dbReference type="CDD" id="cd00303">
    <property type="entry name" value="retropepsin_like"/>
    <property type="match status" value="1"/>
</dbReference>
<dbReference type="OrthoDB" id="1938922at2759"/>
<protein>
    <submittedName>
        <fullName evidence="1">Uncharacterized protein</fullName>
    </submittedName>
</protein>
<dbReference type="Gene3D" id="2.40.70.10">
    <property type="entry name" value="Acid Proteases"/>
    <property type="match status" value="1"/>
</dbReference>
<dbReference type="AlphaFoldDB" id="A0A9Q0QWY3"/>
<dbReference type="GO" id="GO:0004190">
    <property type="term" value="F:aspartic-type endopeptidase activity"/>
    <property type="evidence" value="ECO:0007669"/>
    <property type="project" value="InterPro"/>
</dbReference>
<evidence type="ECO:0000313" key="1">
    <source>
        <dbReference type="EMBL" id="KAJ4974744.1"/>
    </source>
</evidence>
<proteinExistence type="predicted"/>
<dbReference type="SUPFAM" id="SSF50630">
    <property type="entry name" value="Acid proteases"/>
    <property type="match status" value="1"/>
</dbReference>
<dbReference type="InterPro" id="IPR021109">
    <property type="entry name" value="Peptidase_aspartic_dom_sf"/>
</dbReference>
<dbReference type="GO" id="GO:0006508">
    <property type="term" value="P:proteolysis"/>
    <property type="evidence" value="ECO:0007669"/>
    <property type="project" value="InterPro"/>
</dbReference>
<comment type="caution">
    <text evidence="1">The sequence shown here is derived from an EMBL/GenBank/DDBJ whole genome shotgun (WGS) entry which is preliminary data.</text>
</comment>
<sequence length="212" mass="23151">MSSRPSTMAEAVRLARLREVKLTEARRSWSKPTSNCFPPPSSMPPLVPPILLAPTTAARFPIKRLTPAEMQSHRDKGLYYNCDEKFSPAHHYPPLDELNAQPQAPTTSEISYHALAGYHSFATLCFMASIQGTPVQVLVDSGSTHNFVQSRVARYLGLAMESSRPLSVLVGNGTTLQSEGIIKGLTVKFPYHTATIEAVVFPLVGVDLVFGV</sequence>
<dbReference type="EMBL" id="JAMYWD010000004">
    <property type="protein sequence ID" value="KAJ4974744.1"/>
    <property type="molecule type" value="Genomic_DNA"/>
</dbReference>
<gene>
    <name evidence="1" type="ORF">NE237_007918</name>
</gene>